<proteinExistence type="predicted"/>
<dbReference type="Pfam" id="PF13649">
    <property type="entry name" value="Methyltransf_25"/>
    <property type="match status" value="1"/>
</dbReference>
<dbReference type="InterPro" id="IPR041698">
    <property type="entry name" value="Methyltransf_25"/>
</dbReference>
<evidence type="ECO:0000259" key="1">
    <source>
        <dbReference type="Pfam" id="PF13649"/>
    </source>
</evidence>
<evidence type="ECO:0000313" key="3">
    <source>
        <dbReference type="Proteomes" id="UP000076798"/>
    </source>
</evidence>
<dbReference type="GO" id="GO:0032259">
    <property type="term" value="P:methylation"/>
    <property type="evidence" value="ECO:0007669"/>
    <property type="project" value="UniProtKB-KW"/>
</dbReference>
<dbReference type="PANTHER" id="PTHR43591:SF110">
    <property type="entry name" value="RHODANESE DOMAIN-CONTAINING PROTEIN"/>
    <property type="match status" value="1"/>
</dbReference>
<dbReference type="EMBL" id="KV428019">
    <property type="protein sequence ID" value="KZT41742.1"/>
    <property type="molecule type" value="Genomic_DNA"/>
</dbReference>
<dbReference type="InterPro" id="IPR029063">
    <property type="entry name" value="SAM-dependent_MTases_sf"/>
</dbReference>
<dbReference type="PANTHER" id="PTHR43591">
    <property type="entry name" value="METHYLTRANSFERASE"/>
    <property type="match status" value="1"/>
</dbReference>
<accession>A0A166GJR9</accession>
<dbReference type="STRING" id="1314776.A0A166GJR9"/>
<dbReference type="GO" id="GO:0008168">
    <property type="term" value="F:methyltransferase activity"/>
    <property type="evidence" value="ECO:0007669"/>
    <property type="project" value="UniProtKB-KW"/>
</dbReference>
<organism evidence="2 3">
    <name type="scientific">Sistotremastrum suecicum HHB10207 ss-3</name>
    <dbReference type="NCBI Taxonomy" id="1314776"/>
    <lineage>
        <taxon>Eukaryota</taxon>
        <taxon>Fungi</taxon>
        <taxon>Dikarya</taxon>
        <taxon>Basidiomycota</taxon>
        <taxon>Agaricomycotina</taxon>
        <taxon>Agaricomycetes</taxon>
        <taxon>Sistotremastrales</taxon>
        <taxon>Sistotremastraceae</taxon>
        <taxon>Sistotremastrum</taxon>
    </lineage>
</organism>
<name>A0A166GJR9_9AGAM</name>
<dbReference type="Proteomes" id="UP000076798">
    <property type="component" value="Unassembled WGS sequence"/>
</dbReference>
<feature type="domain" description="Methyltransferase" evidence="1">
    <location>
        <begin position="57"/>
        <end position="150"/>
    </location>
</feature>
<keyword evidence="2" id="KW-0808">Transferase</keyword>
<reference evidence="2 3" key="1">
    <citation type="journal article" date="2016" name="Mol. Biol. Evol.">
        <title>Comparative Genomics of Early-Diverging Mushroom-Forming Fungi Provides Insights into the Origins of Lignocellulose Decay Capabilities.</title>
        <authorList>
            <person name="Nagy L.G."/>
            <person name="Riley R."/>
            <person name="Tritt A."/>
            <person name="Adam C."/>
            <person name="Daum C."/>
            <person name="Floudas D."/>
            <person name="Sun H."/>
            <person name="Yadav J.S."/>
            <person name="Pangilinan J."/>
            <person name="Larsson K.H."/>
            <person name="Matsuura K."/>
            <person name="Barry K."/>
            <person name="Labutti K."/>
            <person name="Kuo R."/>
            <person name="Ohm R.A."/>
            <person name="Bhattacharya S.S."/>
            <person name="Shirouzu T."/>
            <person name="Yoshinaga Y."/>
            <person name="Martin F.M."/>
            <person name="Grigoriev I.V."/>
            <person name="Hibbett D.S."/>
        </authorList>
    </citation>
    <scope>NUCLEOTIDE SEQUENCE [LARGE SCALE GENOMIC DNA]</scope>
    <source>
        <strain evidence="2 3">HHB10207 ss-3</strain>
    </source>
</reference>
<dbReference type="AlphaFoldDB" id="A0A166GJR9"/>
<evidence type="ECO:0000313" key="2">
    <source>
        <dbReference type="EMBL" id="KZT41742.1"/>
    </source>
</evidence>
<keyword evidence="2" id="KW-0489">Methyltransferase</keyword>
<dbReference type="Gene3D" id="3.40.50.150">
    <property type="entry name" value="Vaccinia Virus protein VP39"/>
    <property type="match status" value="1"/>
</dbReference>
<dbReference type="CDD" id="cd02440">
    <property type="entry name" value="AdoMet_MTases"/>
    <property type="match status" value="1"/>
</dbReference>
<sequence length="303" mass="34297">MLPNQHIRSTDGDPHEMDRLNLQHKVWTTMTNGLTSVPKEELDALLQRRPGGPSPSVLDVGCGSGIWCLEMAKAYPAAEITGIDLARCMPKFVINCPNDCTFVQSNLLDGLEKYRGKFSLVHSRTVLSHIKAEQRKWAIEELVRCLRPGGLIVLSDWDEIIVDEHGARLPAAQDKSDSKGSWLARVSNEAYGRDPIDSIIRFTIPDVLQQSAVIDQETLRMAFYLTPVGWDGGKTKNGALLGKMMRINFMDAFDAFKPVYLKRGFSEDLIQEWRRKLDYEFSGKGQRVFTRWHSTWARSRGIC</sequence>
<gene>
    <name evidence="2" type="ORF">SISSUDRAFT_240600</name>
</gene>
<keyword evidence="3" id="KW-1185">Reference proteome</keyword>
<dbReference type="SUPFAM" id="SSF53335">
    <property type="entry name" value="S-adenosyl-L-methionine-dependent methyltransferases"/>
    <property type="match status" value="1"/>
</dbReference>
<dbReference type="OrthoDB" id="2013972at2759"/>
<protein>
    <submittedName>
        <fullName evidence="2">S-adenosyl-L-methionine-dependent methyltransferase</fullName>
    </submittedName>
</protein>